<dbReference type="InterPro" id="IPR005467">
    <property type="entry name" value="His_kinase_dom"/>
</dbReference>
<dbReference type="InterPro" id="IPR036890">
    <property type="entry name" value="HATPase_C_sf"/>
</dbReference>
<gene>
    <name evidence="11" type="ORF">ACIB24_15540</name>
</gene>
<protein>
    <recommendedName>
        <fullName evidence="8">Sensor-like histidine kinase SenX3</fullName>
        <ecNumber evidence="3">2.7.13.3</ecNumber>
    </recommendedName>
</protein>
<evidence type="ECO:0000256" key="7">
    <source>
        <dbReference type="ARBA" id="ARBA00023012"/>
    </source>
</evidence>
<feature type="domain" description="Histidine kinase" evidence="10">
    <location>
        <begin position="122"/>
        <end position="336"/>
    </location>
</feature>
<feature type="transmembrane region" description="Helical" evidence="9">
    <location>
        <begin position="39"/>
        <end position="61"/>
    </location>
</feature>
<feature type="transmembrane region" description="Helical" evidence="9">
    <location>
        <begin position="6"/>
        <end position="27"/>
    </location>
</feature>
<evidence type="ECO:0000256" key="1">
    <source>
        <dbReference type="ARBA" id="ARBA00000085"/>
    </source>
</evidence>
<dbReference type="InterPro" id="IPR004358">
    <property type="entry name" value="Sig_transdc_His_kin-like_C"/>
</dbReference>
<evidence type="ECO:0000256" key="4">
    <source>
        <dbReference type="ARBA" id="ARBA00022553"/>
    </source>
</evidence>
<dbReference type="PANTHER" id="PTHR45453:SF1">
    <property type="entry name" value="PHOSPHATE REGULON SENSOR PROTEIN PHOR"/>
    <property type="match status" value="1"/>
</dbReference>
<dbReference type="InterPro" id="IPR003594">
    <property type="entry name" value="HATPase_dom"/>
</dbReference>
<keyword evidence="7" id="KW-0902">Two-component regulatory system</keyword>
<proteinExistence type="predicted"/>
<dbReference type="SUPFAM" id="SSF47384">
    <property type="entry name" value="Homodimeric domain of signal transducing histidine kinase"/>
    <property type="match status" value="1"/>
</dbReference>
<dbReference type="InterPro" id="IPR003661">
    <property type="entry name" value="HisK_dim/P_dom"/>
</dbReference>
<dbReference type="Pfam" id="PF00512">
    <property type="entry name" value="HisKA"/>
    <property type="match status" value="1"/>
</dbReference>
<dbReference type="PRINTS" id="PR00344">
    <property type="entry name" value="BCTRLSENSOR"/>
</dbReference>
<comment type="caution">
    <text evidence="11">The sequence shown here is derived from an EMBL/GenBank/DDBJ whole genome shotgun (WGS) entry which is preliminary data.</text>
</comment>
<dbReference type="Pfam" id="PF02518">
    <property type="entry name" value="HATPase_c"/>
    <property type="match status" value="1"/>
</dbReference>
<evidence type="ECO:0000313" key="12">
    <source>
        <dbReference type="Proteomes" id="UP001612915"/>
    </source>
</evidence>
<dbReference type="PROSITE" id="PS50109">
    <property type="entry name" value="HIS_KIN"/>
    <property type="match status" value="1"/>
</dbReference>
<keyword evidence="4" id="KW-0597">Phosphoprotein</keyword>
<dbReference type="GO" id="GO:0016301">
    <property type="term" value="F:kinase activity"/>
    <property type="evidence" value="ECO:0007669"/>
    <property type="project" value="UniProtKB-KW"/>
</dbReference>
<dbReference type="InterPro" id="IPR036097">
    <property type="entry name" value="HisK_dim/P_sf"/>
</dbReference>
<dbReference type="Gene3D" id="3.30.565.10">
    <property type="entry name" value="Histidine kinase-like ATPase, C-terminal domain"/>
    <property type="match status" value="1"/>
</dbReference>
<sequence>MSPLLAVLVVVGVAAGFAALVAVAVLALMSRGSLRRAVLVPPVTVVLAMLLGTVVAVRLMVFTARDAGVMVATSLAAGVVAAAVGTWLAARVAELEVTATRSRAEQDVREQAEVARRELVAGLSHDLRTPLAGLRAMAEALEDGIAEDPQRYLKQMRAEVDRLSDMVTDLFEISRLNAGGIGLSPERLALSDVLAEAVAVVEPLARERGVRVQADVGTDAPVEVDARAMTRAVANVLVNAVRHTADGGAVRVRTGAAHDEAVVSVVDGCGGIAEVDLPRVFDLGWQAEAARTPGAGSGAGLGLAIVRGIMLAHRGTASVSNVPGGCRFELRLPVADPR</sequence>
<dbReference type="SMART" id="SM00388">
    <property type="entry name" value="HisKA"/>
    <property type="match status" value="1"/>
</dbReference>
<dbReference type="CDD" id="cd00082">
    <property type="entry name" value="HisKA"/>
    <property type="match status" value="1"/>
</dbReference>
<keyword evidence="6 11" id="KW-0418">Kinase</keyword>
<dbReference type="Proteomes" id="UP001612915">
    <property type="component" value="Unassembled WGS sequence"/>
</dbReference>
<dbReference type="RefSeq" id="WP_398282206.1">
    <property type="nucleotide sequence ID" value="NZ_JBITLV010000005.1"/>
</dbReference>
<evidence type="ECO:0000256" key="5">
    <source>
        <dbReference type="ARBA" id="ARBA00022679"/>
    </source>
</evidence>
<feature type="transmembrane region" description="Helical" evidence="9">
    <location>
        <begin position="67"/>
        <end position="90"/>
    </location>
</feature>
<evidence type="ECO:0000313" key="11">
    <source>
        <dbReference type="EMBL" id="MFI7588482.1"/>
    </source>
</evidence>
<keyword evidence="12" id="KW-1185">Reference proteome</keyword>
<keyword evidence="5" id="KW-0808">Transferase</keyword>
<evidence type="ECO:0000256" key="8">
    <source>
        <dbReference type="ARBA" id="ARBA00039401"/>
    </source>
</evidence>
<dbReference type="Gene3D" id="1.10.287.130">
    <property type="match status" value="1"/>
</dbReference>
<evidence type="ECO:0000256" key="3">
    <source>
        <dbReference type="ARBA" id="ARBA00012438"/>
    </source>
</evidence>
<dbReference type="PANTHER" id="PTHR45453">
    <property type="entry name" value="PHOSPHATE REGULON SENSOR PROTEIN PHOR"/>
    <property type="match status" value="1"/>
</dbReference>
<dbReference type="SUPFAM" id="SSF55874">
    <property type="entry name" value="ATPase domain of HSP90 chaperone/DNA topoisomerase II/histidine kinase"/>
    <property type="match status" value="1"/>
</dbReference>
<dbReference type="SMART" id="SM00387">
    <property type="entry name" value="HATPase_c"/>
    <property type="match status" value="1"/>
</dbReference>
<organism evidence="11 12">
    <name type="scientific">Spongisporangium articulatum</name>
    <dbReference type="NCBI Taxonomy" id="3362603"/>
    <lineage>
        <taxon>Bacteria</taxon>
        <taxon>Bacillati</taxon>
        <taxon>Actinomycetota</taxon>
        <taxon>Actinomycetes</taxon>
        <taxon>Kineosporiales</taxon>
        <taxon>Kineosporiaceae</taxon>
        <taxon>Spongisporangium</taxon>
    </lineage>
</organism>
<evidence type="ECO:0000259" key="10">
    <source>
        <dbReference type="PROSITE" id="PS50109"/>
    </source>
</evidence>
<comment type="subcellular location">
    <subcellularLocation>
        <location evidence="2">Cell membrane</location>
    </subcellularLocation>
</comment>
<reference evidence="11 12" key="1">
    <citation type="submission" date="2024-10" db="EMBL/GenBank/DDBJ databases">
        <title>The Natural Products Discovery Center: Release of the First 8490 Sequenced Strains for Exploring Actinobacteria Biosynthetic Diversity.</title>
        <authorList>
            <person name="Kalkreuter E."/>
            <person name="Kautsar S.A."/>
            <person name="Yang D."/>
            <person name="Bader C.D."/>
            <person name="Teijaro C.N."/>
            <person name="Fluegel L."/>
            <person name="Davis C.M."/>
            <person name="Simpson J.R."/>
            <person name="Lauterbach L."/>
            <person name="Steele A.D."/>
            <person name="Gui C."/>
            <person name="Meng S."/>
            <person name="Li G."/>
            <person name="Viehrig K."/>
            <person name="Ye F."/>
            <person name="Su P."/>
            <person name="Kiefer A.F."/>
            <person name="Nichols A."/>
            <person name="Cepeda A.J."/>
            <person name="Yan W."/>
            <person name="Fan B."/>
            <person name="Jiang Y."/>
            <person name="Adhikari A."/>
            <person name="Zheng C.-J."/>
            <person name="Schuster L."/>
            <person name="Cowan T.M."/>
            <person name="Smanski M.J."/>
            <person name="Chevrette M.G."/>
            <person name="De Carvalho L.P.S."/>
            <person name="Shen B."/>
        </authorList>
    </citation>
    <scope>NUCLEOTIDE SEQUENCE [LARGE SCALE GENOMIC DNA]</scope>
    <source>
        <strain evidence="11 12">NPDC049639</strain>
    </source>
</reference>
<keyword evidence="9" id="KW-0472">Membrane</keyword>
<name>A0ABW8AS98_9ACTN</name>
<dbReference type="EC" id="2.7.13.3" evidence="3"/>
<keyword evidence="9" id="KW-1133">Transmembrane helix</keyword>
<comment type="catalytic activity">
    <reaction evidence="1">
        <text>ATP + protein L-histidine = ADP + protein N-phospho-L-histidine.</text>
        <dbReference type="EC" id="2.7.13.3"/>
    </reaction>
</comment>
<accession>A0ABW8AS98</accession>
<evidence type="ECO:0000256" key="9">
    <source>
        <dbReference type="SAM" id="Phobius"/>
    </source>
</evidence>
<evidence type="ECO:0000256" key="6">
    <source>
        <dbReference type="ARBA" id="ARBA00022777"/>
    </source>
</evidence>
<dbReference type="InterPro" id="IPR050351">
    <property type="entry name" value="BphY/WalK/GraS-like"/>
</dbReference>
<evidence type="ECO:0000256" key="2">
    <source>
        <dbReference type="ARBA" id="ARBA00004236"/>
    </source>
</evidence>
<dbReference type="EMBL" id="JBITLV010000005">
    <property type="protein sequence ID" value="MFI7588482.1"/>
    <property type="molecule type" value="Genomic_DNA"/>
</dbReference>
<keyword evidence="9" id="KW-0812">Transmembrane</keyword>